<dbReference type="InterPro" id="IPR015424">
    <property type="entry name" value="PyrdxlP-dep_Trfase"/>
</dbReference>
<dbReference type="EMBL" id="UOEW01000238">
    <property type="protein sequence ID" value="VAW39619.1"/>
    <property type="molecule type" value="Genomic_DNA"/>
</dbReference>
<dbReference type="PIRSF" id="PIRSF005572">
    <property type="entry name" value="NifS"/>
    <property type="match status" value="1"/>
</dbReference>
<evidence type="ECO:0000313" key="8">
    <source>
        <dbReference type="EMBL" id="VAW39619.1"/>
    </source>
</evidence>
<dbReference type="InterPro" id="IPR010970">
    <property type="entry name" value="Cys_dSase_SufS"/>
</dbReference>
<dbReference type="InterPro" id="IPR015421">
    <property type="entry name" value="PyrdxlP-dep_Trfase_major"/>
</dbReference>
<dbReference type="InterPro" id="IPR016454">
    <property type="entry name" value="Cysteine_dSase"/>
</dbReference>
<dbReference type="GO" id="GO:0031071">
    <property type="term" value="F:cysteine desulfurase activity"/>
    <property type="evidence" value="ECO:0007669"/>
    <property type="project" value="UniProtKB-EC"/>
</dbReference>
<dbReference type="GO" id="GO:0030170">
    <property type="term" value="F:pyridoxal phosphate binding"/>
    <property type="evidence" value="ECO:0007669"/>
    <property type="project" value="InterPro"/>
</dbReference>
<name>A0A3B0VRT8_9ZZZZ</name>
<evidence type="ECO:0000256" key="1">
    <source>
        <dbReference type="ARBA" id="ARBA00001933"/>
    </source>
</evidence>
<dbReference type="PROSITE" id="PS00595">
    <property type="entry name" value="AA_TRANSFER_CLASS_5"/>
    <property type="match status" value="1"/>
</dbReference>
<evidence type="ECO:0000259" key="7">
    <source>
        <dbReference type="Pfam" id="PF00266"/>
    </source>
</evidence>
<dbReference type="InterPro" id="IPR015422">
    <property type="entry name" value="PyrdxlP-dep_Trfase_small"/>
</dbReference>
<comment type="cofactor">
    <cofactor evidence="1">
        <name>pyridoxal 5'-phosphate</name>
        <dbReference type="ChEBI" id="CHEBI:597326"/>
    </cofactor>
</comment>
<comment type="similarity">
    <text evidence="2">Belongs to the class-V pyridoxal-phosphate-dependent aminotransferase family. Csd subfamily.</text>
</comment>
<keyword evidence="4 8" id="KW-0808">Transferase</keyword>
<comment type="catalytic activity">
    <reaction evidence="6">
        <text>(sulfur carrier)-H + L-cysteine = (sulfur carrier)-SH + L-alanine</text>
        <dbReference type="Rhea" id="RHEA:43892"/>
        <dbReference type="Rhea" id="RHEA-COMP:14737"/>
        <dbReference type="Rhea" id="RHEA-COMP:14739"/>
        <dbReference type="ChEBI" id="CHEBI:29917"/>
        <dbReference type="ChEBI" id="CHEBI:35235"/>
        <dbReference type="ChEBI" id="CHEBI:57972"/>
        <dbReference type="ChEBI" id="CHEBI:64428"/>
        <dbReference type="EC" id="2.8.1.7"/>
    </reaction>
</comment>
<evidence type="ECO:0000256" key="6">
    <source>
        <dbReference type="ARBA" id="ARBA00050776"/>
    </source>
</evidence>
<accession>A0A3B0VRT8</accession>
<dbReference type="Pfam" id="PF00266">
    <property type="entry name" value="Aminotran_5"/>
    <property type="match status" value="1"/>
</dbReference>
<keyword evidence="5" id="KW-0663">Pyridoxal phosphate</keyword>
<dbReference type="PANTHER" id="PTHR43586:SF8">
    <property type="entry name" value="CYSTEINE DESULFURASE 1, CHLOROPLASTIC"/>
    <property type="match status" value="1"/>
</dbReference>
<sequence>MRRKDFPCLDVKVHNKPLVYFDNAATAQRPQVVIDAINDYYTKTNANVHRGVHSLSGKATDLFENARISIATLLNAPSAKNLIFTRGCTEGINLVAQTFVRSRITRGDEIIVSEMEHHSNIVPWQLLCEQTGAILKVLPFDDNAELLIEQLDDLITDKTKFMSVVHASNSLGTINPVKQIVAIAHARGVPVLVDGAQAMPHIKVDVQGLNCDFYTVSGHKMYGPTGIGMLYGKMQHLEAMPPYHGGGEMISHVSFEKTIYNAVPAKFEAGTPNIAGAIGLGAAAQYIMQTGIENIHKADTELLTYATKQLLKVTGLRIIGTAKNKVSVIAFTLQGVHPHDLGTILDHYGVAIRTGHHCTMPAIKHFNVAATARVSFAFYNTKAEIDYFIASLKKAREMFV</sequence>
<dbReference type="NCBIfam" id="TIGR01979">
    <property type="entry name" value="sufS"/>
    <property type="match status" value="1"/>
</dbReference>
<gene>
    <name evidence="8" type="ORF">MNBD_GAMMA01-52</name>
</gene>
<evidence type="ECO:0000256" key="2">
    <source>
        <dbReference type="ARBA" id="ARBA00010447"/>
    </source>
</evidence>
<evidence type="ECO:0000256" key="5">
    <source>
        <dbReference type="ARBA" id="ARBA00022898"/>
    </source>
</evidence>
<dbReference type="CDD" id="cd06453">
    <property type="entry name" value="SufS_like"/>
    <property type="match status" value="1"/>
</dbReference>
<proteinExistence type="inferred from homology"/>
<dbReference type="SUPFAM" id="SSF53383">
    <property type="entry name" value="PLP-dependent transferases"/>
    <property type="match status" value="1"/>
</dbReference>
<dbReference type="GO" id="GO:0006534">
    <property type="term" value="P:cysteine metabolic process"/>
    <property type="evidence" value="ECO:0007669"/>
    <property type="project" value="InterPro"/>
</dbReference>
<dbReference type="Gene3D" id="3.90.1150.10">
    <property type="entry name" value="Aspartate Aminotransferase, domain 1"/>
    <property type="match status" value="1"/>
</dbReference>
<protein>
    <recommendedName>
        <fullName evidence="3">cysteine desulfurase</fullName>
        <ecNumber evidence="3">2.8.1.7</ecNumber>
    </recommendedName>
</protein>
<dbReference type="Gene3D" id="3.40.640.10">
    <property type="entry name" value="Type I PLP-dependent aspartate aminotransferase-like (Major domain)"/>
    <property type="match status" value="1"/>
</dbReference>
<evidence type="ECO:0000256" key="4">
    <source>
        <dbReference type="ARBA" id="ARBA00022679"/>
    </source>
</evidence>
<dbReference type="AlphaFoldDB" id="A0A3B0VRT8"/>
<reference evidence="8" key="1">
    <citation type="submission" date="2018-06" db="EMBL/GenBank/DDBJ databases">
        <authorList>
            <person name="Zhirakovskaya E."/>
        </authorList>
    </citation>
    <scope>NUCLEOTIDE SEQUENCE</scope>
</reference>
<organism evidence="8">
    <name type="scientific">hydrothermal vent metagenome</name>
    <dbReference type="NCBI Taxonomy" id="652676"/>
    <lineage>
        <taxon>unclassified sequences</taxon>
        <taxon>metagenomes</taxon>
        <taxon>ecological metagenomes</taxon>
    </lineage>
</organism>
<dbReference type="PANTHER" id="PTHR43586">
    <property type="entry name" value="CYSTEINE DESULFURASE"/>
    <property type="match status" value="1"/>
</dbReference>
<dbReference type="InterPro" id="IPR020578">
    <property type="entry name" value="Aminotrans_V_PyrdxlP_BS"/>
</dbReference>
<evidence type="ECO:0000256" key="3">
    <source>
        <dbReference type="ARBA" id="ARBA00012239"/>
    </source>
</evidence>
<feature type="domain" description="Aminotransferase class V" evidence="7">
    <location>
        <begin position="19"/>
        <end position="388"/>
    </location>
</feature>
<dbReference type="InterPro" id="IPR000192">
    <property type="entry name" value="Aminotrans_V_dom"/>
</dbReference>
<dbReference type="EC" id="2.8.1.7" evidence="3"/>